<name>A0A5B7HW39_PORTR</name>
<reference evidence="1 2" key="1">
    <citation type="submission" date="2019-05" db="EMBL/GenBank/DDBJ databases">
        <title>Another draft genome of Portunus trituberculatus and its Hox gene families provides insights of decapod evolution.</title>
        <authorList>
            <person name="Jeong J.-H."/>
            <person name="Song I."/>
            <person name="Kim S."/>
            <person name="Choi T."/>
            <person name="Kim D."/>
            <person name="Ryu S."/>
            <person name="Kim W."/>
        </authorList>
    </citation>
    <scope>NUCLEOTIDE SEQUENCE [LARGE SCALE GENOMIC DNA]</scope>
    <source>
        <tissue evidence="1">Muscle</tissue>
    </source>
</reference>
<accession>A0A5B7HW39</accession>
<keyword evidence="2" id="KW-1185">Reference proteome</keyword>
<protein>
    <submittedName>
        <fullName evidence="1">Uncharacterized protein</fullName>
    </submittedName>
</protein>
<comment type="caution">
    <text evidence="1">The sequence shown here is derived from an EMBL/GenBank/DDBJ whole genome shotgun (WGS) entry which is preliminary data.</text>
</comment>
<dbReference type="EMBL" id="VSRR010045549">
    <property type="protein sequence ID" value="MPC77301.1"/>
    <property type="molecule type" value="Genomic_DNA"/>
</dbReference>
<organism evidence="1 2">
    <name type="scientific">Portunus trituberculatus</name>
    <name type="common">Swimming crab</name>
    <name type="synonym">Neptunus trituberculatus</name>
    <dbReference type="NCBI Taxonomy" id="210409"/>
    <lineage>
        <taxon>Eukaryota</taxon>
        <taxon>Metazoa</taxon>
        <taxon>Ecdysozoa</taxon>
        <taxon>Arthropoda</taxon>
        <taxon>Crustacea</taxon>
        <taxon>Multicrustacea</taxon>
        <taxon>Malacostraca</taxon>
        <taxon>Eumalacostraca</taxon>
        <taxon>Eucarida</taxon>
        <taxon>Decapoda</taxon>
        <taxon>Pleocyemata</taxon>
        <taxon>Brachyura</taxon>
        <taxon>Eubrachyura</taxon>
        <taxon>Portunoidea</taxon>
        <taxon>Portunidae</taxon>
        <taxon>Portuninae</taxon>
        <taxon>Portunus</taxon>
    </lineage>
</organism>
<evidence type="ECO:0000313" key="1">
    <source>
        <dbReference type="EMBL" id="MPC77301.1"/>
    </source>
</evidence>
<dbReference type="Proteomes" id="UP000324222">
    <property type="component" value="Unassembled WGS sequence"/>
</dbReference>
<dbReference type="AlphaFoldDB" id="A0A5B7HW39"/>
<gene>
    <name evidence="1" type="ORF">E2C01_071752</name>
</gene>
<proteinExistence type="predicted"/>
<evidence type="ECO:0000313" key="2">
    <source>
        <dbReference type="Proteomes" id="UP000324222"/>
    </source>
</evidence>
<sequence length="77" mass="8680">MFWASVTAKQSRSKKIVGIKMKCVDEESHKTPIPTEPDYFAYNERLFSESSKSGKSGDGEDGQRPCFCERLRVGDSD</sequence>